<dbReference type="PANTHER" id="PTHR47533">
    <property type="entry name" value="PROTEIN CBG21859"/>
    <property type="match status" value="1"/>
</dbReference>
<dbReference type="InterPro" id="IPR029058">
    <property type="entry name" value="AB_hydrolase_fold"/>
</dbReference>
<dbReference type="GO" id="GO:0016787">
    <property type="term" value="F:hydrolase activity"/>
    <property type="evidence" value="ECO:0007669"/>
    <property type="project" value="UniProtKB-KW"/>
</dbReference>
<reference evidence="1 2" key="1">
    <citation type="journal article" date="2021" name="Elife">
        <title>Chloroplast acquisition without the gene transfer in kleptoplastic sea slugs, Plakobranchus ocellatus.</title>
        <authorList>
            <person name="Maeda T."/>
            <person name="Takahashi S."/>
            <person name="Yoshida T."/>
            <person name="Shimamura S."/>
            <person name="Takaki Y."/>
            <person name="Nagai Y."/>
            <person name="Toyoda A."/>
            <person name="Suzuki Y."/>
            <person name="Arimoto A."/>
            <person name="Ishii H."/>
            <person name="Satoh N."/>
            <person name="Nishiyama T."/>
            <person name="Hasebe M."/>
            <person name="Maruyama T."/>
            <person name="Minagawa J."/>
            <person name="Obokata J."/>
            <person name="Shigenobu S."/>
        </authorList>
    </citation>
    <scope>NUCLEOTIDE SEQUENCE [LARGE SCALE GENOMIC DNA]</scope>
</reference>
<dbReference type="InterPro" id="IPR010463">
    <property type="entry name" value="DUF1057"/>
</dbReference>
<dbReference type="EMBL" id="BLXT01005873">
    <property type="protein sequence ID" value="GFO26811.1"/>
    <property type="molecule type" value="Genomic_DNA"/>
</dbReference>
<organism evidence="1 2">
    <name type="scientific">Plakobranchus ocellatus</name>
    <dbReference type="NCBI Taxonomy" id="259542"/>
    <lineage>
        <taxon>Eukaryota</taxon>
        <taxon>Metazoa</taxon>
        <taxon>Spiralia</taxon>
        <taxon>Lophotrochozoa</taxon>
        <taxon>Mollusca</taxon>
        <taxon>Gastropoda</taxon>
        <taxon>Heterobranchia</taxon>
        <taxon>Euthyneura</taxon>
        <taxon>Panpulmonata</taxon>
        <taxon>Sacoglossa</taxon>
        <taxon>Placobranchoidea</taxon>
        <taxon>Plakobranchidae</taxon>
        <taxon>Plakobranchus</taxon>
    </lineage>
</organism>
<dbReference type="SUPFAM" id="SSF53474">
    <property type="entry name" value="alpha/beta-Hydrolases"/>
    <property type="match status" value="1"/>
</dbReference>
<dbReference type="PANTHER" id="PTHR47533:SF4">
    <property type="entry name" value="AB HYDROLASE-1 DOMAIN-CONTAINING PROTEIN"/>
    <property type="match status" value="1"/>
</dbReference>
<accession>A0AAV4C221</accession>
<comment type="caution">
    <text evidence="1">The sequence shown here is derived from an EMBL/GenBank/DDBJ whole genome shotgun (WGS) entry which is preliminary data.</text>
</comment>
<keyword evidence="1" id="KW-0378">Hydrolase</keyword>
<dbReference type="Proteomes" id="UP000735302">
    <property type="component" value="Unassembled WGS sequence"/>
</dbReference>
<protein>
    <submittedName>
        <fullName evidence="1">Hydrolase/acyltransferase-like protein</fullName>
    </submittedName>
</protein>
<evidence type="ECO:0000313" key="2">
    <source>
        <dbReference type="Proteomes" id="UP000735302"/>
    </source>
</evidence>
<proteinExistence type="predicted"/>
<dbReference type="Gene3D" id="3.40.50.1820">
    <property type="entry name" value="alpha/beta hydrolase"/>
    <property type="match status" value="1"/>
</dbReference>
<gene>
    <name evidence="1" type="ORF">PoB_005331600</name>
</gene>
<keyword evidence="2" id="KW-1185">Reference proteome</keyword>
<dbReference type="AlphaFoldDB" id="A0AAV4C221"/>
<sequence length="401" mass="44539">MVASHICKASKAQPFLIKAVCFQNVFTSPHRCLRANSALTNNHISMLLACFSQTQCRRKFSSSPCLPLLWDIKNTNVTYFQEGSNLPLHDGLSLLDRYIFVKTLVNLYEDVPDGIILDAAYADSRPGEDYDPAVPVIVGIHDTPGSHADLLPILSTFAKVGCRTIAPTFPGHGNTQGLMRGFDDVFSHSTLERAMFLQDFLDTLGIEKVDLMIGVGAGCYPTLRLCAGSESYDMYKSMALISPWPLKRPRYEANSDLIKSIQFMWDRPFFRLPAKLLLPAYKVGNVQTVREKLTSAYLLGNLDLAEASSLAFTAVTLNLPRLLLFGDLDPEVEPELYLDFAQQLEIPPENIRAFSGKLGVPVLPGALSFTDGGYNLHLEHPGIISAYLMNLVQLFRPHIHF</sequence>
<name>A0AAV4C221_9GAST</name>
<dbReference type="Pfam" id="PF06342">
    <property type="entry name" value="DUF1057"/>
    <property type="match status" value="1"/>
</dbReference>
<evidence type="ECO:0000313" key="1">
    <source>
        <dbReference type="EMBL" id="GFO26811.1"/>
    </source>
</evidence>